<keyword evidence="6" id="KW-0328">Glycosyltransferase</keyword>
<dbReference type="InterPro" id="IPR023346">
    <property type="entry name" value="Lysozyme-like_dom_sf"/>
</dbReference>
<evidence type="ECO:0000256" key="9">
    <source>
        <dbReference type="ARBA" id="ARBA00023268"/>
    </source>
</evidence>
<keyword evidence="9" id="KW-0511">Multifunctional enzyme</keyword>
<sequence>MRKLNYSIVILLTLIFTFLTLNYLLPLNTDRLNKPLSTVIYDDNQHLIGLKLSTDGFLRMPMRELQVSLKIKKILLAYEDQYFEKHFGVNPFSLIRALWFNFSNQGKIGASTITMQVARMMHNKPRTFSQKLIEIFQAFQLEWQYSKAEILNFYLNNAPYGGNVEGFASASYKYFQLDPSSLSLSQIAYLTSIPKNPNANRPKYDNSHINPIKNKLLKRIKELGLLKEEDYQRAKKENILVHIESLPNKIPHLRAEIKKQGEVHTTINMSLQSKVQTLISQKIHTLKNFNIHNGAAIVIDNKSMNIVAYVASQDFYDKKHGGQNNGLKSLVSPGSTLKPFVYARALEEGLISPLKKLFDVPLFIEGYKPMNYSKVYLGEVTATEALQLSLNIPAVELDRLLKEKSLYALLKASNISSLTHPKSYYGSSLTLGGLGLAIKENAELFAMLGNGGLYQQASYLKKRNKQKVKQLLSQESSYLVSNILANAPRASFSSTWGQMKGMSKIAFKTGTSAHAKDMLTIGYTPEYTVAVWYGNFSGAASKEHQGISPTGLKIASPTLFKIFRLLGKQTWFEKPKNISLKSICQDAIQLGACQQKVKDEVIANVVLKEECHTMRAEVLSYLQQQGVLNAIDTIKTHACYQTWKGYKPLISSPVNEKTYIYNALLPQEFKKTKLECFSFEAKSTVYWLIDNEQPISSQSGKAFYHYLAPGKHQLSCLDEGAKIRQIEVNIEER</sequence>
<evidence type="ECO:0000256" key="11">
    <source>
        <dbReference type="ARBA" id="ARBA00049902"/>
    </source>
</evidence>
<dbReference type="InterPro" id="IPR001264">
    <property type="entry name" value="Glyco_trans_51"/>
</dbReference>
<keyword evidence="7" id="KW-0808">Transferase</keyword>
<dbReference type="SUPFAM" id="SSF53955">
    <property type="entry name" value="Lysozyme-like"/>
    <property type="match status" value="1"/>
</dbReference>
<gene>
    <name evidence="14" type="ORF">HELGO_WM3854</name>
</gene>
<dbReference type="GO" id="GO:0030288">
    <property type="term" value="C:outer membrane-bounded periplasmic space"/>
    <property type="evidence" value="ECO:0007669"/>
    <property type="project" value="TreeGrafter"/>
</dbReference>
<dbReference type="InterPro" id="IPR036950">
    <property type="entry name" value="PBP_transglycosylase"/>
</dbReference>
<dbReference type="PANTHER" id="PTHR32282:SF15">
    <property type="entry name" value="PENICILLIN-BINDING PROTEIN 1C"/>
    <property type="match status" value="1"/>
</dbReference>
<organism evidence="14">
    <name type="scientific">uncultured Sulfurovum sp</name>
    <dbReference type="NCBI Taxonomy" id="269237"/>
    <lineage>
        <taxon>Bacteria</taxon>
        <taxon>Pseudomonadati</taxon>
        <taxon>Campylobacterota</taxon>
        <taxon>Epsilonproteobacteria</taxon>
        <taxon>Campylobacterales</taxon>
        <taxon>Sulfurovaceae</taxon>
        <taxon>Sulfurovum</taxon>
        <taxon>environmental samples</taxon>
    </lineage>
</organism>
<comment type="similarity">
    <text evidence="3">In the N-terminal section; belongs to the glycosyltransferase 51 family.</text>
</comment>
<proteinExistence type="inferred from homology"/>
<dbReference type="InterPro" id="IPR001460">
    <property type="entry name" value="PCN-bd_Tpept"/>
</dbReference>
<dbReference type="Gene3D" id="1.10.3810.10">
    <property type="entry name" value="Biosynthetic peptidoglycan transglycosylase-like"/>
    <property type="match status" value="1"/>
</dbReference>
<dbReference type="GO" id="GO:0004180">
    <property type="term" value="F:carboxypeptidase activity"/>
    <property type="evidence" value="ECO:0007669"/>
    <property type="project" value="UniProtKB-KW"/>
</dbReference>
<dbReference type="EMBL" id="CACVAX010000018">
    <property type="protein sequence ID" value="CAA6808333.1"/>
    <property type="molecule type" value="Genomic_DNA"/>
</dbReference>
<dbReference type="PANTHER" id="PTHR32282">
    <property type="entry name" value="BINDING PROTEIN TRANSPEPTIDASE, PUTATIVE-RELATED"/>
    <property type="match status" value="1"/>
</dbReference>
<accession>A0A6S6SU60</accession>
<dbReference type="UniPathway" id="UPA00219"/>
<dbReference type="InterPro" id="IPR050396">
    <property type="entry name" value="Glycosyltr_51/Transpeptidase"/>
</dbReference>
<dbReference type="SUPFAM" id="SSF56601">
    <property type="entry name" value="beta-lactamase/transpeptidase-like"/>
    <property type="match status" value="1"/>
</dbReference>
<evidence type="ECO:0000256" key="4">
    <source>
        <dbReference type="ARBA" id="ARBA00022645"/>
    </source>
</evidence>
<keyword evidence="8" id="KW-0378">Hydrolase</keyword>
<comment type="catalytic activity">
    <reaction evidence="11">
        <text>[GlcNAc-(1-&gt;4)-Mur2Ac(oyl-L-Ala-gamma-D-Glu-L-Lys-D-Ala-D-Ala)](n)-di-trans,octa-cis-undecaprenyl diphosphate + beta-D-GlcNAc-(1-&gt;4)-Mur2Ac(oyl-L-Ala-gamma-D-Glu-L-Lys-D-Ala-D-Ala)-di-trans,octa-cis-undecaprenyl diphosphate = [GlcNAc-(1-&gt;4)-Mur2Ac(oyl-L-Ala-gamma-D-Glu-L-Lys-D-Ala-D-Ala)](n+1)-di-trans,octa-cis-undecaprenyl diphosphate + di-trans,octa-cis-undecaprenyl diphosphate + H(+)</text>
        <dbReference type="Rhea" id="RHEA:23708"/>
        <dbReference type="Rhea" id="RHEA-COMP:9602"/>
        <dbReference type="Rhea" id="RHEA-COMP:9603"/>
        <dbReference type="ChEBI" id="CHEBI:15378"/>
        <dbReference type="ChEBI" id="CHEBI:58405"/>
        <dbReference type="ChEBI" id="CHEBI:60033"/>
        <dbReference type="ChEBI" id="CHEBI:78435"/>
        <dbReference type="EC" id="2.4.99.28"/>
    </reaction>
</comment>
<evidence type="ECO:0000256" key="3">
    <source>
        <dbReference type="ARBA" id="ARBA00007739"/>
    </source>
</evidence>
<dbReference type="NCBIfam" id="TIGR02073">
    <property type="entry name" value="PBP_1c"/>
    <property type="match status" value="1"/>
</dbReference>
<comment type="pathway">
    <text evidence="1">Cell wall biogenesis; peptidoglycan biosynthesis.</text>
</comment>
<dbReference type="GO" id="GO:0008658">
    <property type="term" value="F:penicillin binding"/>
    <property type="evidence" value="ECO:0007669"/>
    <property type="project" value="InterPro"/>
</dbReference>
<dbReference type="Gene3D" id="3.40.710.10">
    <property type="entry name" value="DD-peptidase/beta-lactamase superfamily"/>
    <property type="match status" value="1"/>
</dbReference>
<feature type="domain" description="Penicillin-binding protein transpeptidase" evidence="12">
    <location>
        <begin position="294"/>
        <end position="533"/>
    </location>
</feature>
<evidence type="ECO:0000313" key="14">
    <source>
        <dbReference type="EMBL" id="CAA6808333.1"/>
    </source>
</evidence>
<dbReference type="Pfam" id="PF00912">
    <property type="entry name" value="Transgly"/>
    <property type="match status" value="1"/>
</dbReference>
<protein>
    <recommendedName>
        <fullName evidence="10">peptidoglycan glycosyltransferase</fullName>
        <ecNumber evidence="10">2.4.99.28</ecNumber>
    </recommendedName>
</protein>
<dbReference type="GO" id="GO:0006508">
    <property type="term" value="P:proteolysis"/>
    <property type="evidence" value="ECO:0007669"/>
    <property type="project" value="UniProtKB-KW"/>
</dbReference>
<dbReference type="InterPro" id="IPR011815">
    <property type="entry name" value="PBP_1c"/>
</dbReference>
<evidence type="ECO:0000256" key="1">
    <source>
        <dbReference type="ARBA" id="ARBA00004752"/>
    </source>
</evidence>
<evidence type="ECO:0000256" key="8">
    <source>
        <dbReference type="ARBA" id="ARBA00022801"/>
    </source>
</evidence>
<reference evidence="14" key="1">
    <citation type="submission" date="2020-01" db="EMBL/GenBank/DDBJ databases">
        <authorList>
            <person name="Meier V. D."/>
            <person name="Meier V D."/>
        </authorList>
    </citation>
    <scope>NUCLEOTIDE SEQUENCE</scope>
    <source>
        <strain evidence="14">HLG_WM_MAG_04</strain>
    </source>
</reference>
<keyword evidence="4" id="KW-0121">Carboxypeptidase</keyword>
<dbReference type="InterPro" id="IPR012338">
    <property type="entry name" value="Beta-lactam/transpept-like"/>
</dbReference>
<feature type="domain" description="Glycosyl transferase family 51" evidence="13">
    <location>
        <begin position="65"/>
        <end position="219"/>
    </location>
</feature>
<evidence type="ECO:0000256" key="5">
    <source>
        <dbReference type="ARBA" id="ARBA00022670"/>
    </source>
</evidence>
<evidence type="ECO:0000259" key="13">
    <source>
        <dbReference type="Pfam" id="PF00912"/>
    </source>
</evidence>
<evidence type="ECO:0000256" key="6">
    <source>
        <dbReference type="ARBA" id="ARBA00022676"/>
    </source>
</evidence>
<dbReference type="GO" id="GO:0009252">
    <property type="term" value="P:peptidoglycan biosynthetic process"/>
    <property type="evidence" value="ECO:0007669"/>
    <property type="project" value="UniProtKB-UniPathway"/>
</dbReference>
<evidence type="ECO:0000256" key="2">
    <source>
        <dbReference type="ARBA" id="ARBA00007090"/>
    </source>
</evidence>
<comment type="similarity">
    <text evidence="2">In the C-terminal section; belongs to the transpeptidase family.</text>
</comment>
<dbReference type="GO" id="GO:0008955">
    <property type="term" value="F:peptidoglycan glycosyltransferase activity"/>
    <property type="evidence" value="ECO:0007669"/>
    <property type="project" value="UniProtKB-EC"/>
</dbReference>
<evidence type="ECO:0000256" key="10">
    <source>
        <dbReference type="ARBA" id="ARBA00044770"/>
    </source>
</evidence>
<evidence type="ECO:0000259" key="12">
    <source>
        <dbReference type="Pfam" id="PF00905"/>
    </source>
</evidence>
<keyword evidence="5" id="KW-0645">Protease</keyword>
<name>A0A6S6SU60_9BACT</name>
<dbReference type="Pfam" id="PF00905">
    <property type="entry name" value="Transpeptidase"/>
    <property type="match status" value="1"/>
</dbReference>
<evidence type="ECO:0000256" key="7">
    <source>
        <dbReference type="ARBA" id="ARBA00022679"/>
    </source>
</evidence>
<dbReference type="AlphaFoldDB" id="A0A6S6SU60"/>
<dbReference type="EC" id="2.4.99.28" evidence="10"/>